<evidence type="ECO:0000313" key="5">
    <source>
        <dbReference type="EMBL" id="QBY50069.1"/>
    </source>
</evidence>
<dbReference type="PANTHER" id="PTHR43004:SF19">
    <property type="entry name" value="BINDING MONOOXYGENASE, PUTATIVE (JCVI)-RELATED"/>
    <property type="match status" value="1"/>
</dbReference>
<dbReference type="NCBIfam" id="NF006002">
    <property type="entry name" value="PRK08132.1"/>
    <property type="match status" value="1"/>
</dbReference>
<dbReference type="Proteomes" id="UP000295294">
    <property type="component" value="Chromosome 1"/>
</dbReference>
<feature type="domain" description="FAD-binding" evidence="4">
    <location>
        <begin position="31"/>
        <end position="368"/>
    </location>
</feature>
<evidence type="ECO:0000313" key="6">
    <source>
        <dbReference type="Proteomes" id="UP000295294"/>
    </source>
</evidence>
<gene>
    <name evidence="5" type="ORF">E0W60_02290</name>
</gene>
<dbReference type="Gene3D" id="3.50.50.60">
    <property type="entry name" value="FAD/NAD(P)-binding domain"/>
    <property type="match status" value="1"/>
</dbReference>
<dbReference type="PRINTS" id="PR00420">
    <property type="entry name" value="RNGMNOXGNASE"/>
</dbReference>
<dbReference type="OrthoDB" id="3443359at2"/>
<dbReference type="GO" id="GO:0071949">
    <property type="term" value="F:FAD binding"/>
    <property type="evidence" value="ECO:0007669"/>
    <property type="project" value="InterPro"/>
</dbReference>
<dbReference type="Pfam" id="PF01494">
    <property type="entry name" value="FAD_binding_3"/>
    <property type="match status" value="1"/>
</dbReference>
<dbReference type="KEGG" id="cox:E0W60_02290"/>
<dbReference type="InterPro" id="IPR002938">
    <property type="entry name" value="FAD-bd"/>
</dbReference>
<dbReference type="Gene3D" id="3.40.30.120">
    <property type="match status" value="1"/>
</dbReference>
<dbReference type="EMBL" id="CP038634">
    <property type="protein sequence ID" value="QBY50069.1"/>
    <property type="molecule type" value="Genomic_DNA"/>
</dbReference>
<dbReference type="InterPro" id="IPR036188">
    <property type="entry name" value="FAD/NAD-bd_sf"/>
</dbReference>
<dbReference type="AlphaFoldDB" id="A0A4P7L8L3"/>
<accession>A0A4P7L8L3</accession>
<sequence>MDTTTNPQRTFAYQPGAEQRSQPAAAHAIRPVAVVGAGPVGLTAAIDLAQRGVPVVVLDDDDTLAAGSRAICFAKRTLDILDRLGCGERVAAKGVSWHVGKVFFGDEQVYRFDLLPEAGHRRPAFVNLQQYYLESFLVERAAELPGIELRWRHRVTGVAPAQDNVALTVSTPDGDYVLQARYVVAADGAHSAVRQGLGLESKGRVFHDRFLIADVKMAAPFPAERWFWFDPPFNPGRSALLHRQPDDVWRLDFQLGWDADPETEKQPGRVIPRIRAMLGDGVAFTLEWVSVYTFCCQRMDAFRHGRVLFAGDAAHRVSPFGARGANSGVQDAENLAWKLALVLAGRAGDALLDSYASEREAAADENIRHSTRSTDFITPKSAVSRTFRDAVLRLARRHAFARQLVNSGRLSLPTVLADSPLNTPDRDVFAGAMVPGAPCADAPLRRHGEAQPGWLLGELGELGNAFTLLVFGDGSEIPDDARRRLAMAAVPVRLLFVVPPGQPAAPPDGPRHVSDAEGLAARRYDGRPGTCYLIRPDQHVCARWRTFDAEAVQAALLRALCLPANGRMH</sequence>
<evidence type="ECO:0000256" key="3">
    <source>
        <dbReference type="ARBA" id="ARBA00022827"/>
    </source>
</evidence>
<dbReference type="PANTHER" id="PTHR43004">
    <property type="entry name" value="TRK SYSTEM POTASSIUM UPTAKE PROTEIN"/>
    <property type="match status" value="1"/>
</dbReference>
<dbReference type="STRING" id="1349762.GCA_001592245_04364"/>
<dbReference type="Gene3D" id="3.30.70.2450">
    <property type="match status" value="1"/>
</dbReference>
<comment type="cofactor">
    <cofactor evidence="1">
        <name>FAD</name>
        <dbReference type="ChEBI" id="CHEBI:57692"/>
    </cofactor>
</comment>
<protein>
    <submittedName>
        <fullName evidence="5">FAD-dependent oxidoreductase</fullName>
    </submittedName>
</protein>
<dbReference type="SUPFAM" id="SSF51905">
    <property type="entry name" value="FAD/NAD(P)-binding domain"/>
    <property type="match status" value="1"/>
</dbReference>
<keyword evidence="3" id="KW-0274">FAD</keyword>
<dbReference type="RefSeq" id="WP_135702884.1">
    <property type="nucleotide sequence ID" value="NZ_CP038634.1"/>
</dbReference>
<dbReference type="GO" id="GO:0016709">
    <property type="term" value="F:oxidoreductase activity, acting on paired donors, with incorporation or reduction of molecular oxygen, NAD(P)H as one donor, and incorporation of one atom of oxygen"/>
    <property type="evidence" value="ECO:0007669"/>
    <property type="project" value="UniProtKB-ARBA"/>
</dbReference>
<dbReference type="InterPro" id="IPR050641">
    <property type="entry name" value="RIFMO-like"/>
</dbReference>
<keyword evidence="2" id="KW-0285">Flavoprotein</keyword>
<name>A0A4P7L8L3_9BURK</name>
<evidence type="ECO:0000259" key="4">
    <source>
        <dbReference type="Pfam" id="PF01494"/>
    </source>
</evidence>
<evidence type="ECO:0000256" key="1">
    <source>
        <dbReference type="ARBA" id="ARBA00001974"/>
    </source>
</evidence>
<reference evidence="5 6" key="1">
    <citation type="submission" date="2019-03" db="EMBL/GenBank/DDBJ databases">
        <title>Efficiently degradation of phenoxyalkanoic acid herbicides by Cupriavidus oxalaticus strain X32.</title>
        <authorList>
            <person name="Sheng X."/>
        </authorList>
    </citation>
    <scope>NUCLEOTIDE SEQUENCE [LARGE SCALE GENOMIC DNA]</scope>
    <source>
        <strain evidence="5 6">X32</strain>
    </source>
</reference>
<organism evidence="5 6">
    <name type="scientific">Cupriavidus oxalaticus</name>
    <dbReference type="NCBI Taxonomy" id="96344"/>
    <lineage>
        <taxon>Bacteria</taxon>
        <taxon>Pseudomonadati</taxon>
        <taxon>Pseudomonadota</taxon>
        <taxon>Betaproteobacteria</taxon>
        <taxon>Burkholderiales</taxon>
        <taxon>Burkholderiaceae</taxon>
        <taxon>Cupriavidus</taxon>
    </lineage>
</organism>
<proteinExistence type="predicted"/>
<evidence type="ECO:0000256" key="2">
    <source>
        <dbReference type="ARBA" id="ARBA00022630"/>
    </source>
</evidence>